<protein>
    <submittedName>
        <fullName evidence="1">Uncharacterized protein</fullName>
    </submittedName>
</protein>
<dbReference type="AlphaFoldDB" id="A0A7C4LMT1"/>
<evidence type="ECO:0000313" key="1">
    <source>
        <dbReference type="EMBL" id="HGT40892.1"/>
    </source>
</evidence>
<accession>A0A7C4LMT1</accession>
<reference evidence="1" key="1">
    <citation type="journal article" date="2020" name="mSystems">
        <title>Genome- and Community-Level Interaction Insights into Carbon Utilization and Element Cycling Functions of Hydrothermarchaeota in Hydrothermal Sediment.</title>
        <authorList>
            <person name="Zhou Z."/>
            <person name="Liu Y."/>
            <person name="Xu W."/>
            <person name="Pan J."/>
            <person name="Luo Z.H."/>
            <person name="Li M."/>
        </authorList>
    </citation>
    <scope>NUCLEOTIDE SEQUENCE [LARGE SCALE GENOMIC DNA]</scope>
    <source>
        <strain evidence="1">SpSt-508</strain>
    </source>
</reference>
<dbReference type="EMBL" id="DSVQ01000019">
    <property type="protein sequence ID" value="HGT40892.1"/>
    <property type="molecule type" value="Genomic_DNA"/>
</dbReference>
<organism evidence="1">
    <name type="scientific">Schlesneria paludicola</name>
    <dbReference type="NCBI Taxonomy" id="360056"/>
    <lineage>
        <taxon>Bacteria</taxon>
        <taxon>Pseudomonadati</taxon>
        <taxon>Planctomycetota</taxon>
        <taxon>Planctomycetia</taxon>
        <taxon>Planctomycetales</taxon>
        <taxon>Planctomycetaceae</taxon>
        <taxon>Schlesneria</taxon>
    </lineage>
</organism>
<comment type="caution">
    <text evidence="1">The sequence shown here is derived from an EMBL/GenBank/DDBJ whole genome shotgun (WGS) entry which is preliminary data.</text>
</comment>
<gene>
    <name evidence="1" type="ORF">ENS64_16730</name>
</gene>
<name>A0A7C4LMT1_9PLAN</name>
<sequence length="167" mass="18483">MQPWPIGEAVAAVAALVTVLLAAAVGGGLYRQWQRYEACRAVKLFRLRREQLEARFFDLASAQGKPRGLKWLDCDWQRDVLFARDKKSGLLTAFVAVNIRFEAVEGGGMEEVAAVGTVREAVALFHYRRGVWGTGGRALFNMNPSEALRRLAGQFEPVGSDLLYTPV</sequence>
<proteinExistence type="predicted"/>